<organism evidence="1 2">
    <name type="scientific">Larinioides sclopetarius</name>
    <dbReference type="NCBI Taxonomy" id="280406"/>
    <lineage>
        <taxon>Eukaryota</taxon>
        <taxon>Metazoa</taxon>
        <taxon>Ecdysozoa</taxon>
        <taxon>Arthropoda</taxon>
        <taxon>Chelicerata</taxon>
        <taxon>Arachnida</taxon>
        <taxon>Araneae</taxon>
        <taxon>Araneomorphae</taxon>
        <taxon>Entelegynae</taxon>
        <taxon>Araneoidea</taxon>
        <taxon>Araneidae</taxon>
        <taxon>Larinioides</taxon>
    </lineage>
</organism>
<reference evidence="1 2" key="1">
    <citation type="submission" date="2024-04" db="EMBL/GenBank/DDBJ databases">
        <authorList>
            <person name="Rising A."/>
            <person name="Reimegard J."/>
            <person name="Sonavane S."/>
            <person name="Akerstrom W."/>
            <person name="Nylinder S."/>
            <person name="Hedman E."/>
            <person name="Kallberg Y."/>
        </authorList>
    </citation>
    <scope>NUCLEOTIDE SEQUENCE [LARGE SCALE GENOMIC DNA]</scope>
</reference>
<gene>
    <name evidence="1" type="ORF">LARSCL_LOCUS13615</name>
</gene>
<keyword evidence="2" id="KW-1185">Reference proteome</keyword>
<proteinExistence type="predicted"/>
<evidence type="ECO:0000313" key="1">
    <source>
        <dbReference type="EMBL" id="CAL1285284.1"/>
    </source>
</evidence>
<comment type="caution">
    <text evidence="1">The sequence shown here is derived from an EMBL/GenBank/DDBJ whole genome shotgun (WGS) entry which is preliminary data.</text>
</comment>
<name>A0AAV2AQ33_9ARAC</name>
<accession>A0AAV2AQ33</accession>
<dbReference type="Proteomes" id="UP001497382">
    <property type="component" value="Unassembled WGS sequence"/>
</dbReference>
<sequence length="88" mass="9957">MTRRHQSRHPLSKLPGRLAITYDLACNIPHTRWIFGDIVSKNLRGFGHEALPLGHCGLQTIPEKGADLCSDSGEFELSRNSVWRLYTL</sequence>
<evidence type="ECO:0000313" key="2">
    <source>
        <dbReference type="Proteomes" id="UP001497382"/>
    </source>
</evidence>
<dbReference type="EMBL" id="CAXIEN010000189">
    <property type="protein sequence ID" value="CAL1285284.1"/>
    <property type="molecule type" value="Genomic_DNA"/>
</dbReference>
<dbReference type="AlphaFoldDB" id="A0AAV2AQ33"/>
<protein>
    <submittedName>
        <fullName evidence="1">Uncharacterized protein</fullName>
    </submittedName>
</protein>